<evidence type="ECO:0000313" key="1">
    <source>
        <dbReference type="EMBL" id="TFV08618.1"/>
    </source>
</evidence>
<dbReference type="AlphaFoldDB" id="A0A4Y9JSR6"/>
<proteinExistence type="predicted"/>
<evidence type="ECO:0000313" key="2">
    <source>
        <dbReference type="Proteomes" id="UP000297396"/>
    </source>
</evidence>
<comment type="caution">
    <text evidence="1">The sequence shown here is derived from an EMBL/GenBank/DDBJ whole genome shotgun (WGS) entry which is preliminary data.</text>
</comment>
<name>A0A4Y9JSR6_9PAST</name>
<sequence length="66" mass="8048">MANPFKPVIDKLKDQSDKDGSKKLLYQAYKKQTIPQRDKFVEELIHQMMEYKEKAEYLYQHHFNEN</sequence>
<protein>
    <submittedName>
        <fullName evidence="1">Uncharacterized protein</fullName>
    </submittedName>
</protein>
<dbReference type="OrthoDB" id="5689794at2"/>
<accession>A0A4Y9JSR6</accession>
<dbReference type="Proteomes" id="UP000297396">
    <property type="component" value="Unassembled WGS sequence"/>
</dbReference>
<dbReference type="RefSeq" id="WP_135058016.1">
    <property type="nucleotide sequence ID" value="NZ_JADGLC010000023.1"/>
</dbReference>
<reference evidence="1 2" key="1">
    <citation type="submission" date="2019-03" db="EMBL/GenBank/DDBJ databases">
        <title>Diversity of the mouse oral microbiome.</title>
        <authorList>
            <person name="Joseph S."/>
            <person name="Aduse-Opoku J."/>
            <person name="Curtis M."/>
            <person name="Wade W."/>
            <person name="Hashim A."/>
        </authorList>
    </citation>
    <scope>NUCLEOTIDE SEQUENCE [LARGE SCALE GENOMIC DNA]</scope>
    <source>
        <strain evidence="1 2">WT12</strain>
    </source>
</reference>
<gene>
    <name evidence="1" type="ORF">E4T80_10025</name>
</gene>
<dbReference type="EMBL" id="SPPA01000023">
    <property type="protein sequence ID" value="TFV08618.1"/>
    <property type="molecule type" value="Genomic_DNA"/>
</dbReference>
<organism evidence="1 2">
    <name type="scientific">Muribacter muris</name>
    <dbReference type="NCBI Taxonomy" id="67855"/>
    <lineage>
        <taxon>Bacteria</taxon>
        <taxon>Pseudomonadati</taxon>
        <taxon>Pseudomonadota</taxon>
        <taxon>Gammaproteobacteria</taxon>
        <taxon>Pasteurellales</taxon>
        <taxon>Pasteurellaceae</taxon>
        <taxon>Muribacter</taxon>
    </lineage>
</organism>